<evidence type="ECO:0000313" key="3">
    <source>
        <dbReference type="Proteomes" id="UP000069162"/>
    </source>
</evidence>
<name>A0A806X493_9ENTR</name>
<dbReference type="RefSeq" id="WP_062741048.1">
    <property type="nucleotide sequence ID" value="NZ_CP012871.1"/>
</dbReference>
<dbReference type="Proteomes" id="UP000069162">
    <property type="component" value="Chromosome"/>
</dbReference>
<feature type="transmembrane region" description="Helical" evidence="1">
    <location>
        <begin position="139"/>
        <end position="159"/>
    </location>
</feature>
<evidence type="ECO:0008006" key="4">
    <source>
        <dbReference type="Google" id="ProtNLM"/>
    </source>
</evidence>
<proteinExistence type="predicted"/>
<evidence type="ECO:0000313" key="2">
    <source>
        <dbReference type="EMBL" id="ALR76510.1"/>
    </source>
</evidence>
<keyword evidence="1" id="KW-0472">Membrane</keyword>
<feature type="transmembrane region" description="Helical" evidence="1">
    <location>
        <begin position="29"/>
        <end position="48"/>
    </location>
</feature>
<accession>A0A806X493</accession>
<dbReference type="Pfam" id="PF11158">
    <property type="entry name" value="DUF2938"/>
    <property type="match status" value="1"/>
</dbReference>
<reference evidence="3" key="1">
    <citation type="submission" date="2015-10" db="EMBL/GenBank/DDBJ databases">
        <title>Complete Genome Sequencing of Klebsiella sp. strain G5.</title>
        <authorList>
            <person name="Chan K.-G."/>
            <person name="Chen J.-W."/>
        </authorList>
    </citation>
    <scope>NUCLEOTIDE SEQUENCE [LARGE SCALE GENOMIC DNA]</scope>
    <source>
        <strain evidence="3">G5</strain>
    </source>
</reference>
<feature type="transmembrane region" description="Helical" evidence="1">
    <location>
        <begin position="69"/>
        <end position="89"/>
    </location>
</feature>
<gene>
    <name evidence="2" type="ORF">AO703_09425</name>
</gene>
<dbReference type="KEGG" id="kle:AO703_09425"/>
<keyword evidence="1" id="KW-1133">Transmembrane helix</keyword>
<protein>
    <recommendedName>
        <fullName evidence="4">DUF2938 domain-containing protein</fullName>
    </recommendedName>
</protein>
<dbReference type="InterPro" id="IPR021329">
    <property type="entry name" value="DUF2938"/>
</dbReference>
<organism evidence="2 3">
    <name type="scientific">[Enterobacter] lignolyticus</name>
    <dbReference type="NCBI Taxonomy" id="1334193"/>
    <lineage>
        <taxon>Bacteria</taxon>
        <taxon>Pseudomonadati</taxon>
        <taxon>Pseudomonadota</taxon>
        <taxon>Gammaproteobacteria</taxon>
        <taxon>Enterobacterales</taxon>
        <taxon>Enterobacteriaceae</taxon>
        <taxon>Pluralibacter</taxon>
    </lineage>
</organism>
<feature type="transmembrane region" description="Helical" evidence="1">
    <location>
        <begin position="101"/>
        <end position="127"/>
    </location>
</feature>
<evidence type="ECO:0000256" key="1">
    <source>
        <dbReference type="SAM" id="Phobius"/>
    </source>
</evidence>
<feature type="transmembrane region" description="Helical" evidence="1">
    <location>
        <begin position="5"/>
        <end position="23"/>
    </location>
</feature>
<dbReference type="AlphaFoldDB" id="A0A806X493"/>
<keyword evidence="1" id="KW-0812">Transmembrane</keyword>
<dbReference type="OrthoDB" id="9812539at2"/>
<sequence length="160" mass="17748">MNMELVFQTVIAGIGATLFMDLWSLFQKHIMGIAPLNYALVGRWILWLPKGKLRHHTILSTSQMRGEMFTGWTFHYVTGIVFSAIPLVLNGTDWFSEPTLVTGVLTGLLTLSAPFLILQPALGFGVAASHTTRPWLSRMLSLLTHLVYGIGLYIAASLLF</sequence>
<dbReference type="EMBL" id="CP012871">
    <property type="protein sequence ID" value="ALR76510.1"/>
    <property type="molecule type" value="Genomic_DNA"/>
</dbReference>